<feature type="domain" description="ABC transporter" evidence="8">
    <location>
        <begin position="7"/>
        <end position="257"/>
    </location>
</feature>
<dbReference type="SMART" id="SM00382">
    <property type="entry name" value="AAA"/>
    <property type="match status" value="1"/>
</dbReference>
<dbReference type="InterPro" id="IPR027417">
    <property type="entry name" value="P-loop_NTPase"/>
</dbReference>
<comment type="caution">
    <text evidence="9">The sequence shown here is derived from an EMBL/GenBank/DDBJ whole genome shotgun (WGS) entry which is preliminary data.</text>
</comment>
<dbReference type="GO" id="GO:0005886">
    <property type="term" value="C:plasma membrane"/>
    <property type="evidence" value="ECO:0007669"/>
    <property type="project" value="UniProtKB-SubCell"/>
</dbReference>
<comment type="similarity">
    <text evidence="2">Belongs to the ABC transporter superfamily.</text>
</comment>
<dbReference type="PANTHER" id="PTHR43297">
    <property type="entry name" value="OLIGOPEPTIDE TRANSPORT ATP-BINDING PROTEIN APPD"/>
    <property type="match status" value="1"/>
</dbReference>
<evidence type="ECO:0000313" key="10">
    <source>
        <dbReference type="Proteomes" id="UP000295632"/>
    </source>
</evidence>
<comment type="subcellular location">
    <subcellularLocation>
        <location evidence="1">Cell membrane</location>
        <topology evidence="1">Peripheral membrane protein</topology>
    </subcellularLocation>
</comment>
<dbReference type="AlphaFoldDB" id="A0A4V3D509"/>
<keyword evidence="10" id="KW-1185">Reference proteome</keyword>
<dbReference type="CDD" id="cd03257">
    <property type="entry name" value="ABC_NikE_OppD_transporters"/>
    <property type="match status" value="1"/>
</dbReference>
<dbReference type="GO" id="GO:0005524">
    <property type="term" value="F:ATP binding"/>
    <property type="evidence" value="ECO:0007669"/>
    <property type="project" value="UniProtKB-KW"/>
</dbReference>
<dbReference type="InterPro" id="IPR003593">
    <property type="entry name" value="AAA+_ATPase"/>
</dbReference>
<accession>A0A4V3D509</accession>
<dbReference type="Pfam" id="PF08352">
    <property type="entry name" value="oligo_HPY"/>
    <property type="match status" value="1"/>
</dbReference>
<evidence type="ECO:0000256" key="1">
    <source>
        <dbReference type="ARBA" id="ARBA00004202"/>
    </source>
</evidence>
<dbReference type="RefSeq" id="WP_133580875.1">
    <property type="nucleotide sequence ID" value="NZ_SNYJ01000010.1"/>
</dbReference>
<gene>
    <name evidence="9" type="ORF">EV213_11037</name>
</gene>
<reference evidence="9 10" key="1">
    <citation type="submission" date="2019-03" db="EMBL/GenBank/DDBJ databases">
        <title>Genomic Encyclopedia of Type Strains, Phase IV (KMG-IV): sequencing the most valuable type-strain genomes for metagenomic binning, comparative biology and taxonomic classification.</title>
        <authorList>
            <person name="Goeker M."/>
        </authorList>
    </citation>
    <scope>NUCLEOTIDE SEQUENCE [LARGE SCALE GENOMIC DNA]</scope>
    <source>
        <strain evidence="9 10">DSM 28697</strain>
    </source>
</reference>
<sequence length="342" mass="37608">MNPLLKVHELSVGFQSDQGVVKAIEDVSFEVHKGQTLCIVGESGSGKSVTSMSIMRLIDYENGVLLGGDIEFNGESLSTKSQDSMRKIRGNQMSMIFQEPMTALNPVFSVGKQIVESLRLQNKRLSKSESWAKAVELLQQVGISEPHIRVKQFPHELSGGMRQRVMIAIALASNPQLLIADEPTTALDVTIQSQILHLLAELKETTGMSMILITHDIGVAAEISDRIVVMYAGTIVEEGDVFDIFEQPKHPYTVGLFESVPVVDGERKPSLPSIPGTIPSLANLPEGCRFHPRCPYATEQCVRSSPPLVTLSEGRKVACFHHDIVDHQNSLTKTKKEVVQDE</sequence>
<evidence type="ECO:0000256" key="7">
    <source>
        <dbReference type="ARBA" id="ARBA00023136"/>
    </source>
</evidence>
<dbReference type="InterPro" id="IPR017871">
    <property type="entry name" value="ABC_transporter-like_CS"/>
</dbReference>
<dbReference type="NCBIfam" id="TIGR01727">
    <property type="entry name" value="oligo_HPY"/>
    <property type="match status" value="1"/>
</dbReference>
<dbReference type="Proteomes" id="UP000295632">
    <property type="component" value="Unassembled WGS sequence"/>
</dbReference>
<keyword evidence="5" id="KW-0547">Nucleotide-binding</keyword>
<evidence type="ECO:0000256" key="5">
    <source>
        <dbReference type="ARBA" id="ARBA00022741"/>
    </source>
</evidence>
<dbReference type="InterPro" id="IPR003439">
    <property type="entry name" value="ABC_transporter-like_ATP-bd"/>
</dbReference>
<evidence type="ECO:0000256" key="4">
    <source>
        <dbReference type="ARBA" id="ARBA00022475"/>
    </source>
</evidence>
<organism evidence="9 10">
    <name type="scientific">Aureibacillus halotolerans</name>
    <dbReference type="NCBI Taxonomy" id="1508390"/>
    <lineage>
        <taxon>Bacteria</taxon>
        <taxon>Bacillati</taxon>
        <taxon>Bacillota</taxon>
        <taxon>Bacilli</taxon>
        <taxon>Bacillales</taxon>
        <taxon>Bacillaceae</taxon>
        <taxon>Aureibacillus</taxon>
    </lineage>
</organism>
<evidence type="ECO:0000256" key="2">
    <source>
        <dbReference type="ARBA" id="ARBA00005417"/>
    </source>
</evidence>
<evidence type="ECO:0000313" key="9">
    <source>
        <dbReference type="EMBL" id="TDQ38297.1"/>
    </source>
</evidence>
<name>A0A4V3D509_9BACI</name>
<dbReference type="FunFam" id="3.40.50.300:FF:000016">
    <property type="entry name" value="Oligopeptide ABC transporter ATP-binding component"/>
    <property type="match status" value="1"/>
</dbReference>
<keyword evidence="7" id="KW-0472">Membrane</keyword>
<dbReference type="SUPFAM" id="SSF52540">
    <property type="entry name" value="P-loop containing nucleoside triphosphate hydrolases"/>
    <property type="match status" value="1"/>
</dbReference>
<dbReference type="InterPro" id="IPR013563">
    <property type="entry name" value="Oligopep_ABC_C"/>
</dbReference>
<dbReference type="GO" id="GO:0015833">
    <property type="term" value="P:peptide transport"/>
    <property type="evidence" value="ECO:0007669"/>
    <property type="project" value="InterPro"/>
</dbReference>
<evidence type="ECO:0000256" key="3">
    <source>
        <dbReference type="ARBA" id="ARBA00022448"/>
    </source>
</evidence>
<evidence type="ECO:0000256" key="6">
    <source>
        <dbReference type="ARBA" id="ARBA00022840"/>
    </source>
</evidence>
<protein>
    <submittedName>
        <fullName evidence="9">Peptide/nickel transport system ATP-binding protein</fullName>
    </submittedName>
</protein>
<dbReference type="Gene3D" id="3.40.50.300">
    <property type="entry name" value="P-loop containing nucleotide triphosphate hydrolases"/>
    <property type="match status" value="1"/>
</dbReference>
<keyword evidence="6 9" id="KW-0067">ATP-binding</keyword>
<dbReference type="Pfam" id="PF00005">
    <property type="entry name" value="ABC_tran"/>
    <property type="match status" value="1"/>
</dbReference>
<dbReference type="EMBL" id="SNYJ01000010">
    <property type="protein sequence ID" value="TDQ38297.1"/>
    <property type="molecule type" value="Genomic_DNA"/>
</dbReference>
<dbReference type="GO" id="GO:0016887">
    <property type="term" value="F:ATP hydrolysis activity"/>
    <property type="evidence" value="ECO:0007669"/>
    <property type="project" value="InterPro"/>
</dbReference>
<evidence type="ECO:0000259" key="8">
    <source>
        <dbReference type="PROSITE" id="PS50893"/>
    </source>
</evidence>
<dbReference type="PROSITE" id="PS00211">
    <property type="entry name" value="ABC_TRANSPORTER_1"/>
    <property type="match status" value="1"/>
</dbReference>
<dbReference type="PANTHER" id="PTHR43297:SF2">
    <property type="entry name" value="DIPEPTIDE TRANSPORT ATP-BINDING PROTEIN DPPD"/>
    <property type="match status" value="1"/>
</dbReference>
<dbReference type="InterPro" id="IPR050388">
    <property type="entry name" value="ABC_Ni/Peptide_Import"/>
</dbReference>
<keyword evidence="4" id="KW-1003">Cell membrane</keyword>
<proteinExistence type="inferred from homology"/>
<keyword evidence="3" id="KW-0813">Transport</keyword>
<dbReference type="OrthoDB" id="9802264at2"/>
<dbReference type="PROSITE" id="PS50893">
    <property type="entry name" value="ABC_TRANSPORTER_2"/>
    <property type="match status" value="1"/>
</dbReference>